<dbReference type="InterPro" id="IPR018202">
    <property type="entry name" value="Ser_caboxypep_ser_AS"/>
</dbReference>
<keyword evidence="7 10" id="KW-0378">Hydrolase</keyword>
<keyword evidence="12" id="KW-1185">Reference proteome</keyword>
<protein>
    <recommendedName>
        <fullName evidence="10">Carboxypeptidase</fullName>
        <ecNumber evidence="10">3.4.16.-</ecNumber>
    </recommendedName>
</protein>
<dbReference type="PANTHER" id="PTHR11802:SF3">
    <property type="entry name" value="RETINOID-INDUCIBLE SERINE CARBOXYPEPTIDASE"/>
    <property type="match status" value="1"/>
</dbReference>
<dbReference type="EC" id="3.4.16.-" evidence="10"/>
<evidence type="ECO:0000256" key="6">
    <source>
        <dbReference type="ARBA" id="ARBA00022729"/>
    </source>
</evidence>
<evidence type="ECO:0000256" key="3">
    <source>
        <dbReference type="ARBA" id="ARBA00022525"/>
    </source>
</evidence>
<evidence type="ECO:0000256" key="10">
    <source>
        <dbReference type="RuleBase" id="RU361156"/>
    </source>
</evidence>
<dbReference type="EMBL" id="VTPC01003202">
    <property type="protein sequence ID" value="KAF2898895.1"/>
    <property type="molecule type" value="Genomic_DNA"/>
</dbReference>
<sequence>MTTMKIVIVLFAILAVSYGRQGFGPGEQDWDYVTVRPKAHMFWWLYFTTADVKNVTERPLVIWLQGGPGASSTGFGNFAEIGPLDVDLNPREKTWVKEVNVLFIDNPVGTGYSYVEHNSALTTTNQQIAEDLAECLEGFYRTHPEFRNVPLYIASESYGGKMAVDIALELYKRDQLGQMRVNLKGVSLIDSWLCPILSVLNWAPFLYNVGAVDQEGYDAIDKGAQRTKAALDAGQFEEATNQWLLTEYIIMDVAKNVDFYNILTKIKSRSGKGRHMIKPGVDTDLTDDEKLEELMNGPVKKALNLNVTWGAQSGDVFDTLSEDFMKSVTERMDKLLDETTVKVQVVTGQLDLIVDTPGTLQCVELLKWSRSHEWKDVPRDALSVNGINEGYQKLLGKFSMYWVNRAGHMVPADNPDAMLKILHNLLGS</sequence>
<keyword evidence="6 10" id="KW-0732">Signal</keyword>
<comment type="similarity">
    <text evidence="2 10">Belongs to the peptidase S10 family.</text>
</comment>
<dbReference type="AlphaFoldDB" id="A0A8K0D3R7"/>
<dbReference type="Proteomes" id="UP000801492">
    <property type="component" value="Unassembled WGS sequence"/>
</dbReference>
<dbReference type="PANTHER" id="PTHR11802">
    <property type="entry name" value="SERINE PROTEASE FAMILY S10 SERINE CARBOXYPEPTIDASE"/>
    <property type="match status" value="1"/>
</dbReference>
<dbReference type="GO" id="GO:0004185">
    <property type="term" value="F:serine-type carboxypeptidase activity"/>
    <property type="evidence" value="ECO:0007669"/>
    <property type="project" value="UniProtKB-UniRule"/>
</dbReference>
<accession>A0A8K0D3R7</accession>
<comment type="function">
    <text evidence="9">May be involved in vascular wall and kidney homeostasis.</text>
</comment>
<evidence type="ECO:0000256" key="7">
    <source>
        <dbReference type="ARBA" id="ARBA00022801"/>
    </source>
</evidence>
<keyword evidence="4 10" id="KW-0121">Carboxypeptidase</keyword>
<evidence type="ECO:0000256" key="1">
    <source>
        <dbReference type="ARBA" id="ARBA00004613"/>
    </source>
</evidence>
<comment type="subcellular location">
    <subcellularLocation>
        <location evidence="1">Secreted</location>
    </subcellularLocation>
</comment>
<gene>
    <name evidence="11" type="ORF">ILUMI_07278</name>
</gene>
<dbReference type="OrthoDB" id="443318at2759"/>
<dbReference type="InterPro" id="IPR001563">
    <property type="entry name" value="Peptidase_S10"/>
</dbReference>
<dbReference type="Pfam" id="PF00450">
    <property type="entry name" value="Peptidase_S10"/>
    <property type="match status" value="1"/>
</dbReference>
<evidence type="ECO:0000256" key="4">
    <source>
        <dbReference type="ARBA" id="ARBA00022645"/>
    </source>
</evidence>
<dbReference type="InterPro" id="IPR029058">
    <property type="entry name" value="AB_hydrolase_fold"/>
</dbReference>
<dbReference type="GO" id="GO:0006508">
    <property type="term" value="P:proteolysis"/>
    <property type="evidence" value="ECO:0007669"/>
    <property type="project" value="UniProtKB-KW"/>
</dbReference>
<comment type="caution">
    <text evidence="11">The sequence shown here is derived from an EMBL/GenBank/DDBJ whole genome shotgun (WGS) entry which is preliminary data.</text>
</comment>
<reference evidence="11" key="1">
    <citation type="submission" date="2019-08" db="EMBL/GenBank/DDBJ databases">
        <title>The genome of the North American firefly Photinus pyralis.</title>
        <authorList>
            <consortium name="Photinus pyralis genome working group"/>
            <person name="Fallon T.R."/>
            <person name="Sander Lower S.E."/>
            <person name="Weng J.-K."/>
        </authorList>
    </citation>
    <scope>NUCLEOTIDE SEQUENCE</scope>
    <source>
        <strain evidence="11">TRF0915ILg1</strain>
        <tissue evidence="11">Whole body</tissue>
    </source>
</reference>
<organism evidence="11 12">
    <name type="scientific">Ignelater luminosus</name>
    <name type="common">Cucubano</name>
    <name type="synonym">Pyrophorus luminosus</name>
    <dbReference type="NCBI Taxonomy" id="2038154"/>
    <lineage>
        <taxon>Eukaryota</taxon>
        <taxon>Metazoa</taxon>
        <taxon>Ecdysozoa</taxon>
        <taxon>Arthropoda</taxon>
        <taxon>Hexapoda</taxon>
        <taxon>Insecta</taxon>
        <taxon>Pterygota</taxon>
        <taxon>Neoptera</taxon>
        <taxon>Endopterygota</taxon>
        <taxon>Coleoptera</taxon>
        <taxon>Polyphaga</taxon>
        <taxon>Elateriformia</taxon>
        <taxon>Elateroidea</taxon>
        <taxon>Elateridae</taxon>
        <taxon>Agrypninae</taxon>
        <taxon>Pyrophorini</taxon>
        <taxon>Ignelater</taxon>
    </lineage>
</organism>
<keyword evidence="8" id="KW-0325">Glycoprotein</keyword>
<evidence type="ECO:0000256" key="8">
    <source>
        <dbReference type="ARBA" id="ARBA00023180"/>
    </source>
</evidence>
<feature type="chain" id="PRO_5035488311" description="Carboxypeptidase" evidence="10">
    <location>
        <begin position="20"/>
        <end position="428"/>
    </location>
</feature>
<dbReference type="Gene3D" id="3.40.50.1820">
    <property type="entry name" value="alpha/beta hydrolase"/>
    <property type="match status" value="1"/>
</dbReference>
<dbReference type="GO" id="GO:0005576">
    <property type="term" value="C:extracellular region"/>
    <property type="evidence" value="ECO:0007669"/>
    <property type="project" value="UniProtKB-SubCell"/>
</dbReference>
<evidence type="ECO:0000256" key="2">
    <source>
        <dbReference type="ARBA" id="ARBA00009431"/>
    </source>
</evidence>
<evidence type="ECO:0000256" key="5">
    <source>
        <dbReference type="ARBA" id="ARBA00022670"/>
    </source>
</evidence>
<dbReference type="PROSITE" id="PS00131">
    <property type="entry name" value="CARBOXYPEPT_SER_SER"/>
    <property type="match status" value="1"/>
</dbReference>
<proteinExistence type="inferred from homology"/>
<dbReference type="SUPFAM" id="SSF53474">
    <property type="entry name" value="alpha/beta-Hydrolases"/>
    <property type="match status" value="1"/>
</dbReference>
<evidence type="ECO:0000313" key="12">
    <source>
        <dbReference type="Proteomes" id="UP000801492"/>
    </source>
</evidence>
<evidence type="ECO:0000256" key="9">
    <source>
        <dbReference type="ARBA" id="ARBA00055847"/>
    </source>
</evidence>
<dbReference type="FunFam" id="3.40.50.1820:FF:000075">
    <property type="entry name" value="Carboxypeptidase"/>
    <property type="match status" value="1"/>
</dbReference>
<keyword evidence="3" id="KW-0964">Secreted</keyword>
<feature type="signal peptide" evidence="10">
    <location>
        <begin position="1"/>
        <end position="19"/>
    </location>
</feature>
<evidence type="ECO:0000313" key="11">
    <source>
        <dbReference type="EMBL" id="KAF2898895.1"/>
    </source>
</evidence>
<keyword evidence="5 10" id="KW-0645">Protease</keyword>
<name>A0A8K0D3R7_IGNLU</name>
<dbReference type="PRINTS" id="PR00724">
    <property type="entry name" value="CRBOXYPTASEC"/>
</dbReference>